<comment type="caution">
    <text evidence="8">The sequence shown here is derived from an EMBL/GenBank/DDBJ whole genome shotgun (WGS) entry which is preliminary data.</text>
</comment>
<evidence type="ECO:0000256" key="2">
    <source>
        <dbReference type="ARBA" id="ARBA00022670"/>
    </source>
</evidence>
<evidence type="ECO:0000313" key="8">
    <source>
        <dbReference type="EMBL" id="KRX02563.1"/>
    </source>
</evidence>
<organism evidence="8 9">
    <name type="scientific">Pseudocohnilembus persalinus</name>
    <name type="common">Ciliate</name>
    <dbReference type="NCBI Taxonomy" id="266149"/>
    <lineage>
        <taxon>Eukaryota</taxon>
        <taxon>Sar</taxon>
        <taxon>Alveolata</taxon>
        <taxon>Ciliophora</taxon>
        <taxon>Intramacronucleata</taxon>
        <taxon>Oligohymenophorea</taxon>
        <taxon>Scuticociliatia</taxon>
        <taxon>Philasterida</taxon>
        <taxon>Pseudocohnilembidae</taxon>
        <taxon>Pseudocohnilembus</taxon>
    </lineage>
</organism>
<dbReference type="AlphaFoldDB" id="A0A0V0QJS7"/>
<evidence type="ECO:0000256" key="4">
    <source>
        <dbReference type="ARBA" id="ARBA00022807"/>
    </source>
</evidence>
<protein>
    <submittedName>
        <fullName evidence="8">Peptidase C2, calpain, large subunit, domain III</fullName>
    </submittedName>
</protein>
<comment type="caution">
    <text evidence="6">Lacks conserved residue(s) required for the propagation of feature annotation.</text>
</comment>
<dbReference type="Gene3D" id="3.90.70.10">
    <property type="entry name" value="Cysteine proteinases"/>
    <property type="match status" value="1"/>
</dbReference>
<dbReference type="PROSITE" id="PS50203">
    <property type="entry name" value="CALPAIN_CAT"/>
    <property type="match status" value="1"/>
</dbReference>
<feature type="active site" evidence="5">
    <location>
        <position position="6"/>
    </location>
</feature>
<sequence length="288" mass="33888">MLRIRNPWGHGEWSLKWSESEGESGKLFKHAENIDQYFEEETQRCAELNIEPPERYDPRSNQNDGTFLMCYRDWRSVFSNLFLCVNFPDDYRGYRFSGQWEEGYNYGAPKASEDSKREFAVGNHQYIIQVNRNCKTELYISLGQDEGRLYKGEEYPYQRVINSILLCVFKLDSNEQKLQKFDAKKLIASSDKINLRREVDTGQFQVENGTYAVIPCAKNKGDVGHFTLNIYHNQQQKSGIKISQIKDGRMEILDIKNKDYWIMEEEEDVELFECSKDLVKLMVTEVRI</sequence>
<dbReference type="InterPro" id="IPR038765">
    <property type="entry name" value="Papain-like_cys_pep_sf"/>
</dbReference>
<name>A0A0V0QJS7_PSEPJ</name>
<dbReference type="SUPFAM" id="SSF54001">
    <property type="entry name" value="Cysteine proteinases"/>
    <property type="match status" value="1"/>
</dbReference>
<gene>
    <name evidence="8" type="ORF">PPERSA_11903</name>
</gene>
<keyword evidence="2" id="KW-0645">Protease</keyword>
<dbReference type="Gene3D" id="2.60.120.380">
    <property type="match status" value="1"/>
</dbReference>
<dbReference type="GO" id="GO:0004198">
    <property type="term" value="F:calcium-dependent cysteine-type endopeptidase activity"/>
    <property type="evidence" value="ECO:0007669"/>
    <property type="project" value="InterPro"/>
</dbReference>
<accession>A0A0V0QJS7</accession>
<dbReference type="InParanoid" id="A0A0V0QJS7"/>
<keyword evidence="3" id="KW-0378">Hydrolase</keyword>
<dbReference type="PANTHER" id="PTHR10183:SF379">
    <property type="entry name" value="CALPAIN-5"/>
    <property type="match status" value="1"/>
</dbReference>
<reference evidence="8 9" key="1">
    <citation type="journal article" date="2015" name="Sci. Rep.">
        <title>Genome of the facultative scuticociliatosis pathogen Pseudocohnilembus persalinus provides insight into its virulence through horizontal gene transfer.</title>
        <authorList>
            <person name="Xiong J."/>
            <person name="Wang G."/>
            <person name="Cheng J."/>
            <person name="Tian M."/>
            <person name="Pan X."/>
            <person name="Warren A."/>
            <person name="Jiang C."/>
            <person name="Yuan D."/>
            <person name="Miao W."/>
        </authorList>
    </citation>
    <scope>NUCLEOTIDE SEQUENCE [LARGE SCALE GENOMIC DNA]</scope>
    <source>
        <strain evidence="8">36N120E</strain>
    </source>
</reference>
<evidence type="ECO:0000259" key="7">
    <source>
        <dbReference type="PROSITE" id="PS50203"/>
    </source>
</evidence>
<dbReference type="InterPro" id="IPR022684">
    <property type="entry name" value="Calpain_cysteine_protease"/>
</dbReference>
<proteinExistence type="inferred from homology"/>
<dbReference type="Proteomes" id="UP000054937">
    <property type="component" value="Unassembled WGS sequence"/>
</dbReference>
<dbReference type="InterPro" id="IPR022682">
    <property type="entry name" value="Calpain_domain_III"/>
</dbReference>
<keyword evidence="9" id="KW-1185">Reference proteome</keyword>
<dbReference type="InterPro" id="IPR036213">
    <property type="entry name" value="Calpain_III_sf"/>
</dbReference>
<comment type="similarity">
    <text evidence="1">Belongs to the peptidase C2 family.</text>
</comment>
<dbReference type="OrthoDB" id="287147at2759"/>
<evidence type="ECO:0000256" key="3">
    <source>
        <dbReference type="ARBA" id="ARBA00022801"/>
    </source>
</evidence>
<dbReference type="Pfam" id="PF01067">
    <property type="entry name" value="Calpain_III"/>
    <property type="match status" value="1"/>
</dbReference>
<evidence type="ECO:0000256" key="6">
    <source>
        <dbReference type="PROSITE-ProRule" id="PRU00239"/>
    </source>
</evidence>
<dbReference type="GO" id="GO:0006508">
    <property type="term" value="P:proteolysis"/>
    <property type="evidence" value="ECO:0007669"/>
    <property type="project" value="UniProtKB-KW"/>
</dbReference>
<dbReference type="SUPFAM" id="SSF49758">
    <property type="entry name" value="Calpain large subunit, middle domain (domain III)"/>
    <property type="match status" value="1"/>
</dbReference>
<dbReference type="InterPro" id="IPR001300">
    <property type="entry name" value="Peptidase_C2_calpain_cat"/>
</dbReference>
<dbReference type="PANTHER" id="PTHR10183">
    <property type="entry name" value="CALPAIN"/>
    <property type="match status" value="1"/>
</dbReference>
<evidence type="ECO:0000313" key="9">
    <source>
        <dbReference type="Proteomes" id="UP000054937"/>
    </source>
</evidence>
<evidence type="ECO:0000256" key="5">
    <source>
        <dbReference type="PIRSR" id="PIRSR622684-1"/>
    </source>
</evidence>
<evidence type="ECO:0000256" key="1">
    <source>
        <dbReference type="ARBA" id="ARBA00007623"/>
    </source>
</evidence>
<feature type="domain" description="Calpain catalytic" evidence="7">
    <location>
        <begin position="1"/>
        <end position="87"/>
    </location>
</feature>
<keyword evidence="4" id="KW-0788">Thiol protease</keyword>
<dbReference type="EMBL" id="LDAU01000154">
    <property type="protein sequence ID" value="KRX02563.1"/>
    <property type="molecule type" value="Genomic_DNA"/>
</dbReference>